<dbReference type="PATRIC" id="fig|29343.3.peg.715"/>
<proteinExistence type="predicted"/>
<evidence type="ECO:0000313" key="1">
    <source>
        <dbReference type="EMBL" id="CDZ23812.1"/>
    </source>
</evidence>
<name>A0A078KMR1_9FIRM</name>
<accession>A0A078KMR1</accession>
<dbReference type="AlphaFoldDB" id="A0A078KMR1"/>
<sequence length="41" mass="4206">MKRKISSLLVAVAFGVMFMLSVAAASGYAGSCKCIGNHQSA</sequence>
<gene>
    <name evidence="1" type="ORF">CCDG5_0683</name>
</gene>
<dbReference type="Proteomes" id="UP000032431">
    <property type="component" value="Chromosome I"/>
</dbReference>
<keyword evidence="2" id="KW-1185">Reference proteome</keyword>
<dbReference type="HOGENOM" id="CLU_3267990_0_0_9"/>
<dbReference type="KEGG" id="ccel:CCDG5_0683"/>
<protein>
    <submittedName>
        <fullName evidence="1">Putative secreted protein</fullName>
    </submittedName>
</protein>
<organism evidence="1 2">
    <name type="scientific">[Clostridium] cellulosi</name>
    <dbReference type="NCBI Taxonomy" id="29343"/>
    <lineage>
        <taxon>Bacteria</taxon>
        <taxon>Bacillati</taxon>
        <taxon>Bacillota</taxon>
        <taxon>Clostridia</taxon>
        <taxon>Eubacteriales</taxon>
        <taxon>Oscillospiraceae</taxon>
        <taxon>Oscillospiraceae incertae sedis</taxon>
    </lineage>
</organism>
<reference evidence="2" key="1">
    <citation type="submission" date="2014-07" db="EMBL/GenBank/DDBJ databases">
        <authorList>
            <person name="Wibberg D."/>
        </authorList>
    </citation>
    <scope>NUCLEOTIDE SEQUENCE [LARGE SCALE GENOMIC DNA]</scope>
    <source>
        <strain evidence="2">DG5</strain>
    </source>
</reference>
<dbReference type="EMBL" id="LM995447">
    <property type="protein sequence ID" value="CDZ23812.1"/>
    <property type="molecule type" value="Genomic_DNA"/>
</dbReference>
<evidence type="ECO:0000313" key="2">
    <source>
        <dbReference type="Proteomes" id="UP000032431"/>
    </source>
</evidence>